<feature type="region of interest" description="Disordered" evidence="1">
    <location>
        <begin position="101"/>
        <end position="158"/>
    </location>
</feature>
<accession>C0EJA1</accession>
<gene>
    <name evidence="2" type="ORF">CLOSTMETH_03954</name>
</gene>
<dbReference type="EMBL" id="ACEC01000139">
    <property type="protein sequence ID" value="EEG28448.1"/>
    <property type="molecule type" value="Genomic_DNA"/>
</dbReference>
<feature type="compositionally biased region" description="Basic and acidic residues" evidence="1">
    <location>
        <begin position="119"/>
        <end position="128"/>
    </location>
</feature>
<reference evidence="2 3" key="1">
    <citation type="submission" date="2009-01" db="EMBL/GenBank/DDBJ databases">
        <authorList>
            <person name="Fulton L."/>
            <person name="Clifton S."/>
            <person name="Fulton B."/>
            <person name="Xu J."/>
            <person name="Minx P."/>
            <person name="Pepin K.H."/>
            <person name="Johnson M."/>
            <person name="Bhonagiri V."/>
            <person name="Nash W.E."/>
            <person name="Mardis E.R."/>
            <person name="Wilson R.K."/>
        </authorList>
    </citation>
    <scope>NUCLEOTIDE SEQUENCE [LARGE SCALE GENOMIC DNA]</scope>
    <source>
        <strain evidence="2 3">DSM 5476</strain>
    </source>
</reference>
<dbReference type="Proteomes" id="UP000003340">
    <property type="component" value="Unassembled WGS sequence"/>
</dbReference>
<dbReference type="Gene3D" id="1.20.1270.90">
    <property type="entry name" value="AF1782-like"/>
    <property type="match status" value="1"/>
</dbReference>
<protein>
    <submittedName>
        <fullName evidence="2">Uncharacterized protein</fullName>
    </submittedName>
</protein>
<sequence>NAIPMVQESFDAALAAAKEVADNPQASQEQINSAWITLMNEIHKLGFQKGDKSGLQAAYDEATALDQDEYEDGEAKDNFNLAIENAKAVLDDENAVQSEIDRAKGRAGTCPEPAGARRGGQDPAEKGHRPGRHLSGRGLPARGMAGIRGGAESGKRDV</sequence>
<keyword evidence="3" id="KW-1185">Reference proteome</keyword>
<name>C0EJA1_9FIRM</name>
<feature type="non-terminal residue" evidence="2">
    <location>
        <position position="1"/>
    </location>
</feature>
<proteinExistence type="predicted"/>
<dbReference type="AlphaFoldDB" id="C0EJA1"/>
<evidence type="ECO:0000313" key="2">
    <source>
        <dbReference type="EMBL" id="EEG28448.1"/>
    </source>
</evidence>
<organism evidence="2 3">
    <name type="scientific">[Clostridium] methylpentosum DSM 5476</name>
    <dbReference type="NCBI Taxonomy" id="537013"/>
    <lineage>
        <taxon>Bacteria</taxon>
        <taxon>Bacillati</taxon>
        <taxon>Bacillota</taxon>
        <taxon>Clostridia</taxon>
        <taxon>Eubacteriales</taxon>
        <taxon>Oscillospiraceae</taxon>
        <taxon>Oscillospiraceae incertae sedis</taxon>
    </lineage>
</organism>
<evidence type="ECO:0000313" key="3">
    <source>
        <dbReference type="Proteomes" id="UP000003340"/>
    </source>
</evidence>
<reference evidence="2 3" key="2">
    <citation type="submission" date="2009-02" db="EMBL/GenBank/DDBJ databases">
        <title>Draft genome sequence of Clostridium methylpentosum (DSM 5476).</title>
        <authorList>
            <person name="Sudarsanam P."/>
            <person name="Ley R."/>
            <person name="Guruge J."/>
            <person name="Turnbaugh P.J."/>
            <person name="Mahowald M."/>
            <person name="Liep D."/>
            <person name="Gordon J."/>
        </authorList>
    </citation>
    <scope>NUCLEOTIDE SEQUENCE [LARGE SCALE GENOMIC DNA]</scope>
    <source>
        <strain evidence="2 3">DSM 5476</strain>
    </source>
</reference>
<dbReference type="Gene3D" id="1.20.1270.70">
    <property type="entry name" value="Designed single chain three-helix bundle"/>
    <property type="match status" value="1"/>
</dbReference>
<evidence type="ECO:0000256" key="1">
    <source>
        <dbReference type="SAM" id="MobiDB-lite"/>
    </source>
</evidence>
<dbReference type="HOGENOM" id="CLU_1664372_0_0_9"/>
<comment type="caution">
    <text evidence="2">The sequence shown here is derived from an EMBL/GenBank/DDBJ whole genome shotgun (WGS) entry which is preliminary data.</text>
</comment>
<dbReference type="Pfam" id="PF07554">
    <property type="entry name" value="FIVAR"/>
    <property type="match status" value="2"/>
</dbReference>